<dbReference type="Proteomes" id="UP001218788">
    <property type="component" value="Unassembled WGS sequence"/>
</dbReference>
<dbReference type="InterPro" id="IPR008183">
    <property type="entry name" value="Aldose_1/G6P_1-epimerase"/>
</dbReference>
<evidence type="ECO:0000313" key="6">
    <source>
        <dbReference type="EMBL" id="MDC8829672.1"/>
    </source>
</evidence>
<comment type="caution">
    <text evidence="6">The sequence shown here is derived from an EMBL/GenBank/DDBJ whole genome shotgun (WGS) entry which is preliminary data.</text>
</comment>
<dbReference type="SUPFAM" id="SSF74650">
    <property type="entry name" value="Galactose mutarotase-like"/>
    <property type="match status" value="1"/>
</dbReference>
<comment type="similarity">
    <text evidence="2 5">Belongs to the aldose epimerase family.</text>
</comment>
<gene>
    <name evidence="6" type="ORF">OIK42_02740</name>
</gene>
<dbReference type="Gene3D" id="2.70.98.10">
    <property type="match status" value="1"/>
</dbReference>
<evidence type="ECO:0000256" key="5">
    <source>
        <dbReference type="PIRNR" id="PIRNR005096"/>
    </source>
</evidence>
<reference evidence="6 7" key="1">
    <citation type="submission" date="2022-10" db="EMBL/GenBank/DDBJ databases">
        <title>Alteromonas sp. chi3 Genome sequencing.</title>
        <authorList>
            <person name="Park S."/>
        </authorList>
    </citation>
    <scope>NUCLEOTIDE SEQUENCE [LARGE SCALE GENOMIC DNA]</scope>
    <source>
        <strain evidence="7">chi3</strain>
    </source>
</reference>
<keyword evidence="7" id="KW-1185">Reference proteome</keyword>
<dbReference type="PANTHER" id="PTHR10091:SF0">
    <property type="entry name" value="GALACTOSE MUTAROTASE"/>
    <property type="match status" value="1"/>
</dbReference>
<organism evidence="6 7">
    <name type="scientific">Alteromonas gilva</name>
    <dbReference type="NCBI Taxonomy" id="2987522"/>
    <lineage>
        <taxon>Bacteria</taxon>
        <taxon>Pseudomonadati</taxon>
        <taxon>Pseudomonadota</taxon>
        <taxon>Gammaproteobacteria</taxon>
        <taxon>Alteromonadales</taxon>
        <taxon>Alteromonadaceae</taxon>
        <taxon>Alteromonas/Salinimonas group</taxon>
        <taxon>Alteromonas</taxon>
    </lineage>
</organism>
<keyword evidence="4 5" id="KW-0119">Carbohydrate metabolism</keyword>
<comment type="pathway">
    <text evidence="1 5">Carbohydrate metabolism; hexose metabolism.</text>
</comment>
<dbReference type="Pfam" id="PF01263">
    <property type="entry name" value="Aldose_epim"/>
    <property type="match status" value="1"/>
</dbReference>
<dbReference type="PIRSF" id="PIRSF005096">
    <property type="entry name" value="GALM"/>
    <property type="match status" value="1"/>
</dbReference>
<protein>
    <recommendedName>
        <fullName evidence="5">Aldose 1-epimerase</fullName>
        <ecNumber evidence="5">5.1.3.3</ecNumber>
    </recommendedName>
</protein>
<comment type="catalytic activity">
    <reaction evidence="5">
        <text>alpha-D-glucose = beta-D-glucose</text>
        <dbReference type="Rhea" id="RHEA:10264"/>
        <dbReference type="ChEBI" id="CHEBI:15903"/>
        <dbReference type="ChEBI" id="CHEBI:17925"/>
        <dbReference type="EC" id="5.1.3.3"/>
    </reaction>
</comment>
<dbReference type="InterPro" id="IPR014718">
    <property type="entry name" value="GH-type_carb-bd"/>
</dbReference>
<proteinExistence type="inferred from homology"/>
<dbReference type="EC" id="5.1.3.3" evidence="5"/>
<evidence type="ECO:0000256" key="2">
    <source>
        <dbReference type="ARBA" id="ARBA00006206"/>
    </source>
</evidence>
<evidence type="ECO:0000256" key="1">
    <source>
        <dbReference type="ARBA" id="ARBA00005028"/>
    </source>
</evidence>
<dbReference type="EMBL" id="JAQQXP010000001">
    <property type="protein sequence ID" value="MDC8829672.1"/>
    <property type="molecule type" value="Genomic_DNA"/>
</dbReference>
<dbReference type="CDD" id="cd09019">
    <property type="entry name" value="galactose_mutarotase_like"/>
    <property type="match status" value="1"/>
</dbReference>
<dbReference type="RefSeq" id="WP_273638177.1">
    <property type="nucleotide sequence ID" value="NZ_JAQQXP010000001.1"/>
</dbReference>
<dbReference type="NCBIfam" id="NF008277">
    <property type="entry name" value="PRK11055.1"/>
    <property type="match status" value="1"/>
</dbReference>
<name>A0ABT5L1C1_9ALTE</name>
<dbReference type="InterPro" id="IPR015443">
    <property type="entry name" value="Aldose_1-epimerase"/>
</dbReference>
<dbReference type="InterPro" id="IPR011013">
    <property type="entry name" value="Gal_mutarotase_sf_dom"/>
</dbReference>
<evidence type="ECO:0000256" key="3">
    <source>
        <dbReference type="ARBA" id="ARBA00023235"/>
    </source>
</evidence>
<evidence type="ECO:0000256" key="4">
    <source>
        <dbReference type="ARBA" id="ARBA00023277"/>
    </source>
</evidence>
<sequence length="400" mass="43563">MSLSSPALQLSTLFSRPAKQTKWFVAGVLTLTFGYANQVMADEGQTMTAKPSATVSAYGALSDATPVQKVTLKNSNNIEIDVISYGGIITRMMVPDAKGVPGNIVYGMESIEEYEQGNPYFGALIGRYGNRIKDGKFTLFGTEYQLARNDGDNHLHGGVQGFDKKVWKMTPFANEQSAGVVLTLVSPDGDQGYPGELTTEVTYTLTNNNTLDMQYIATTDKPTVVNLTQHSYFNLAGEGTILDHELQINGEYITPVDSGLIPTGELMPVAGTPFDFTTAKTIGADINADNEQLARGKGYDHNYVIKDTVDSELIEAANVYDPSSGRVLRVLTEEPAVQFYSGNFLEGATSGFGQEHIFRGAFCLEPQHYPDSPNQPAFPSTTLLPGEVYSTRIVYEFDTK</sequence>
<keyword evidence="3 5" id="KW-0413">Isomerase</keyword>
<dbReference type="PANTHER" id="PTHR10091">
    <property type="entry name" value="ALDOSE-1-EPIMERASE"/>
    <property type="match status" value="1"/>
</dbReference>
<accession>A0ABT5L1C1</accession>
<dbReference type="InterPro" id="IPR047215">
    <property type="entry name" value="Galactose_mutarotase-like"/>
</dbReference>
<evidence type="ECO:0000313" key="7">
    <source>
        <dbReference type="Proteomes" id="UP001218788"/>
    </source>
</evidence>